<evidence type="ECO:0000256" key="1">
    <source>
        <dbReference type="SAM" id="SignalP"/>
    </source>
</evidence>
<proteinExistence type="predicted"/>
<dbReference type="EMBL" id="JAQGDS010000001">
    <property type="protein sequence ID" value="KAJ6264071.1"/>
    <property type="molecule type" value="Genomic_DNA"/>
</dbReference>
<keyword evidence="3" id="KW-1185">Reference proteome</keyword>
<evidence type="ECO:0000313" key="3">
    <source>
        <dbReference type="Proteomes" id="UP001221413"/>
    </source>
</evidence>
<protein>
    <submittedName>
        <fullName evidence="2">Uncharacterized protein</fullName>
    </submittedName>
</protein>
<keyword evidence="1" id="KW-0732">Signal</keyword>
<gene>
    <name evidence="2" type="ORF">Dda_0212</name>
</gene>
<feature type="chain" id="PRO_5042069536" evidence="1">
    <location>
        <begin position="33"/>
        <end position="254"/>
    </location>
</feature>
<organism evidence="2 3">
    <name type="scientific">Drechslerella dactyloides</name>
    <name type="common">Nematode-trapping fungus</name>
    <name type="synonym">Arthrobotrys dactyloides</name>
    <dbReference type="NCBI Taxonomy" id="74499"/>
    <lineage>
        <taxon>Eukaryota</taxon>
        <taxon>Fungi</taxon>
        <taxon>Dikarya</taxon>
        <taxon>Ascomycota</taxon>
        <taxon>Pezizomycotina</taxon>
        <taxon>Orbiliomycetes</taxon>
        <taxon>Orbiliales</taxon>
        <taxon>Orbiliaceae</taxon>
        <taxon>Drechslerella</taxon>
    </lineage>
</organism>
<evidence type="ECO:0000313" key="2">
    <source>
        <dbReference type="EMBL" id="KAJ6264071.1"/>
    </source>
</evidence>
<reference evidence="2" key="1">
    <citation type="submission" date="2023-01" db="EMBL/GenBank/DDBJ databases">
        <title>The chitinases involved in constricting ring structure development in the nematode-trapping fungus Drechslerella dactyloides.</title>
        <authorList>
            <person name="Wang R."/>
            <person name="Zhang L."/>
            <person name="Tang P."/>
            <person name="Li S."/>
            <person name="Liang L."/>
        </authorList>
    </citation>
    <scope>NUCLEOTIDE SEQUENCE</scope>
    <source>
        <strain evidence="2">YMF1.00031</strain>
    </source>
</reference>
<comment type="caution">
    <text evidence="2">The sequence shown here is derived from an EMBL/GenBank/DDBJ whole genome shotgun (WGS) entry which is preliminary data.</text>
</comment>
<name>A0AAD6NLQ9_DREDA</name>
<dbReference type="Proteomes" id="UP001221413">
    <property type="component" value="Unassembled WGS sequence"/>
</dbReference>
<feature type="signal peptide" evidence="1">
    <location>
        <begin position="1"/>
        <end position="32"/>
    </location>
</feature>
<sequence>MQVQHTPRVPHTMAYRLSIAAVLLAVSLQVAARPYDNPMKFPDLSPDQANQCNLLRESGSGDDLRVSTFSCFYQDGATNNGVDVGELSTFLTRNWTMEMTEAGFAVPGNATGGCQQIYCLGEHASLSVCNIHQNSPPFAISGIQLHEVLTQFRDIFSPEKPWESTEDDPATFSRQWVKDNKQTFSCCTNAKLTKQSKSLSSDRHWGILYKDKEPGVQFVIQPVKPVSVNGQVVQGTCDVTNNLVPEVTSTTITH</sequence>
<dbReference type="AlphaFoldDB" id="A0AAD6NLQ9"/>
<accession>A0AAD6NLQ9</accession>